<comment type="caution">
    <text evidence="1">The sequence shown here is derived from an EMBL/GenBank/DDBJ whole genome shotgun (WGS) entry which is preliminary data.</text>
</comment>
<dbReference type="EMBL" id="BSXT01006716">
    <property type="protein sequence ID" value="GMF62890.1"/>
    <property type="molecule type" value="Genomic_DNA"/>
</dbReference>
<gene>
    <name evidence="1" type="ORF">Pfra01_002744200</name>
</gene>
<reference evidence="1" key="1">
    <citation type="submission" date="2023-04" db="EMBL/GenBank/DDBJ databases">
        <title>Phytophthora fragariaefolia NBRC 109709.</title>
        <authorList>
            <person name="Ichikawa N."/>
            <person name="Sato H."/>
            <person name="Tonouchi N."/>
        </authorList>
    </citation>
    <scope>NUCLEOTIDE SEQUENCE</scope>
    <source>
        <strain evidence="1">NBRC 109709</strain>
    </source>
</reference>
<evidence type="ECO:0000313" key="1">
    <source>
        <dbReference type="EMBL" id="GMF62890.1"/>
    </source>
</evidence>
<keyword evidence="2" id="KW-1185">Reference proteome</keyword>
<sequence length="168" mass="19001">MGFVRSRSNESSSFSINQAVCESLSSAIRNHIMSLEEATQLVRGEDSVDSRHNKALDPKRLRAVPDGYPHVDLLVEIARNVIAVEWKQGPKPRRPPPKNHGSCRRYLRAITRRIREGQDAGQYLIVDADILDHWVQPGGRTIHIKCWSDNAAAVSGYNLLLQHVQPRY</sequence>
<dbReference type="OrthoDB" id="128450at2759"/>
<evidence type="ECO:0000313" key="2">
    <source>
        <dbReference type="Proteomes" id="UP001165121"/>
    </source>
</evidence>
<proteinExistence type="predicted"/>
<protein>
    <submittedName>
        <fullName evidence="1">Unnamed protein product</fullName>
    </submittedName>
</protein>
<organism evidence="1 2">
    <name type="scientific">Phytophthora fragariaefolia</name>
    <dbReference type="NCBI Taxonomy" id="1490495"/>
    <lineage>
        <taxon>Eukaryota</taxon>
        <taxon>Sar</taxon>
        <taxon>Stramenopiles</taxon>
        <taxon>Oomycota</taxon>
        <taxon>Peronosporomycetes</taxon>
        <taxon>Peronosporales</taxon>
        <taxon>Peronosporaceae</taxon>
        <taxon>Phytophthora</taxon>
    </lineage>
</organism>
<accession>A0A9W6YGZ8</accession>
<name>A0A9W6YGZ8_9STRA</name>
<dbReference type="Proteomes" id="UP001165121">
    <property type="component" value="Unassembled WGS sequence"/>
</dbReference>
<dbReference type="AlphaFoldDB" id="A0A9W6YGZ8"/>